<proteinExistence type="predicted"/>
<reference evidence="2 3" key="1">
    <citation type="submission" date="2014-07" db="EMBL/GenBank/DDBJ databases">
        <title>Draft Genome Sequence of Gephyronic Acid Producer, Cystobacter violaceus Strain Cb vi76.</title>
        <authorList>
            <person name="Stevens D.C."/>
            <person name="Young J."/>
            <person name="Carmichael R."/>
            <person name="Tan J."/>
            <person name="Taylor R.E."/>
        </authorList>
    </citation>
    <scope>NUCLEOTIDE SEQUENCE [LARGE SCALE GENOMIC DNA]</scope>
    <source>
        <strain evidence="2 3">Cb vi76</strain>
    </source>
</reference>
<dbReference type="Proteomes" id="UP000028547">
    <property type="component" value="Unassembled WGS sequence"/>
</dbReference>
<dbReference type="InterPro" id="IPR011335">
    <property type="entry name" value="Restrct_endonuc-II-like"/>
</dbReference>
<protein>
    <recommendedName>
        <fullName evidence="1">Putative restriction endonuclease domain-containing protein</fullName>
    </recommendedName>
</protein>
<dbReference type="CDD" id="cd06260">
    <property type="entry name" value="DUF820-like"/>
    <property type="match status" value="1"/>
</dbReference>
<comment type="caution">
    <text evidence="2">The sequence shown here is derived from an EMBL/GenBank/DDBJ whole genome shotgun (WGS) entry which is preliminary data.</text>
</comment>
<evidence type="ECO:0000313" key="2">
    <source>
        <dbReference type="EMBL" id="KFA89216.1"/>
    </source>
</evidence>
<dbReference type="RefSeq" id="WP_043406086.1">
    <property type="nucleotide sequence ID" value="NZ_JPMI01000257.1"/>
</dbReference>
<accession>A0A084SL81</accession>
<dbReference type="EMBL" id="JPMI01000257">
    <property type="protein sequence ID" value="KFA89216.1"/>
    <property type="molecule type" value="Genomic_DNA"/>
</dbReference>
<dbReference type="SUPFAM" id="SSF52980">
    <property type="entry name" value="Restriction endonuclease-like"/>
    <property type="match status" value="1"/>
</dbReference>
<dbReference type="PANTHER" id="PTHR34107">
    <property type="entry name" value="SLL0198 PROTEIN-RELATED"/>
    <property type="match status" value="1"/>
</dbReference>
<sequence length="182" mass="20183">MGRERATYADLEALPEHVVGELIDGELYASPRPAVPHTTASSVLGARLNVAFHRGGPGGWVLLDEPELHMGEDVLVPDIAGWRRERMPRAPRTAAITLAPDWVCEVLSPSTARLDRKAKLPVYAREGIRHMWFLEPEARTLEVLRLDGAHYSPLATHTGTARVRAEPFEALELELAALWDEV</sequence>
<dbReference type="Gene3D" id="3.90.1570.10">
    <property type="entry name" value="tt1808, chain A"/>
    <property type="match status" value="1"/>
</dbReference>
<dbReference type="AlphaFoldDB" id="A0A084SL81"/>
<organism evidence="2 3">
    <name type="scientific">Archangium violaceum Cb vi76</name>
    <dbReference type="NCBI Taxonomy" id="1406225"/>
    <lineage>
        <taxon>Bacteria</taxon>
        <taxon>Pseudomonadati</taxon>
        <taxon>Myxococcota</taxon>
        <taxon>Myxococcia</taxon>
        <taxon>Myxococcales</taxon>
        <taxon>Cystobacterineae</taxon>
        <taxon>Archangiaceae</taxon>
        <taxon>Archangium</taxon>
    </lineage>
</organism>
<feature type="domain" description="Putative restriction endonuclease" evidence="1">
    <location>
        <begin position="12"/>
        <end position="174"/>
    </location>
</feature>
<evidence type="ECO:0000259" key="1">
    <source>
        <dbReference type="Pfam" id="PF05685"/>
    </source>
</evidence>
<evidence type="ECO:0000313" key="3">
    <source>
        <dbReference type="Proteomes" id="UP000028547"/>
    </source>
</evidence>
<dbReference type="InterPro" id="IPR012296">
    <property type="entry name" value="Nuclease_put_TT1808"/>
</dbReference>
<dbReference type="InterPro" id="IPR008538">
    <property type="entry name" value="Uma2"/>
</dbReference>
<dbReference type="Pfam" id="PF05685">
    <property type="entry name" value="Uma2"/>
    <property type="match status" value="1"/>
</dbReference>
<gene>
    <name evidence="2" type="ORF">Q664_36425</name>
</gene>
<dbReference type="PANTHER" id="PTHR34107:SF4">
    <property type="entry name" value="SLL1222 PROTEIN"/>
    <property type="match status" value="1"/>
</dbReference>
<name>A0A084SL81_9BACT</name>